<dbReference type="KEGG" id="nti:DNFV4_03244"/>
<proteinExistence type="predicted"/>
<dbReference type="RefSeq" id="WP_289269524.1">
    <property type="nucleotide sequence ID" value="NZ_OX365700.1"/>
</dbReference>
<keyword evidence="2" id="KW-1185">Reference proteome</keyword>
<evidence type="ECO:0000313" key="1">
    <source>
        <dbReference type="EMBL" id="CAI4032814.1"/>
    </source>
</evidence>
<reference evidence="1" key="1">
    <citation type="submission" date="2022-10" db="EMBL/GenBank/DDBJ databases">
        <authorList>
            <person name="Koch H."/>
        </authorList>
    </citation>
    <scope>NUCLEOTIDE SEQUENCE</scope>
    <source>
        <strain evidence="1">DNF</strain>
    </source>
</reference>
<sequence>MAPTLTIPDTPARVPQQTHEGINRQIRGETERRIASYRHRGSRAIRRRLAELDREWDIERTLESNAAFVSLIGLGLGRFVNRRWYLLPGLVAAFLFQHAVQGWCPPLPMFRRMGLRTAREIGYERYALKALRGDFKELDERGAREMIPRQLLEMMAR</sequence>
<organism evidence="1 2">
    <name type="scientific">Nitrospira tepida</name>
    <dbReference type="NCBI Taxonomy" id="2973512"/>
    <lineage>
        <taxon>Bacteria</taxon>
        <taxon>Pseudomonadati</taxon>
        <taxon>Nitrospirota</taxon>
        <taxon>Nitrospiria</taxon>
        <taxon>Nitrospirales</taxon>
        <taxon>Nitrospiraceae</taxon>
        <taxon>Nitrospira</taxon>
    </lineage>
</organism>
<protein>
    <recommendedName>
        <fullName evidence="3">DUF2892 domain-containing protein</fullName>
    </recommendedName>
</protein>
<dbReference type="Proteomes" id="UP001179121">
    <property type="component" value="Chromosome"/>
</dbReference>
<accession>A0AA86N1A7</accession>
<gene>
    <name evidence="1" type="ORF">DNFV4_03244</name>
</gene>
<name>A0AA86N1A7_9BACT</name>
<evidence type="ECO:0008006" key="3">
    <source>
        <dbReference type="Google" id="ProtNLM"/>
    </source>
</evidence>
<evidence type="ECO:0000313" key="2">
    <source>
        <dbReference type="Proteomes" id="UP001179121"/>
    </source>
</evidence>
<dbReference type="Gene3D" id="6.10.140.1340">
    <property type="match status" value="1"/>
</dbReference>
<dbReference type="EMBL" id="OX365700">
    <property type="protein sequence ID" value="CAI4032814.1"/>
    <property type="molecule type" value="Genomic_DNA"/>
</dbReference>
<dbReference type="AlphaFoldDB" id="A0AA86N1A7"/>